<dbReference type="GO" id="GO:0046656">
    <property type="term" value="P:folic acid biosynthetic process"/>
    <property type="evidence" value="ECO:0007669"/>
    <property type="project" value="UniProtKB-KW"/>
</dbReference>
<dbReference type="InterPro" id="IPR035907">
    <property type="entry name" value="Hppk_sf"/>
</dbReference>
<feature type="domain" description="7,8-dihydro-6-hydroxymethylpterin-pyrophosphokinase" evidence="9">
    <location>
        <begin position="96"/>
        <end position="107"/>
    </location>
</feature>
<keyword evidence="6 10" id="KW-0418">Kinase</keyword>
<dbReference type="OrthoDB" id="9808041at2"/>
<protein>
    <recommendedName>
        <fullName evidence="3">2-amino-4-hydroxy-6-hydroxymethyldihydropteridine diphosphokinase</fullName>
        <ecNumber evidence="3">2.7.6.3</ecNumber>
    </recommendedName>
</protein>
<keyword evidence="4" id="KW-0808">Transferase</keyword>
<dbReference type="EC" id="2.7.6.3" evidence="3"/>
<dbReference type="GO" id="GO:0005524">
    <property type="term" value="F:ATP binding"/>
    <property type="evidence" value="ECO:0007669"/>
    <property type="project" value="UniProtKB-KW"/>
</dbReference>
<dbReference type="InterPro" id="IPR000550">
    <property type="entry name" value="Hppk"/>
</dbReference>
<evidence type="ECO:0000256" key="6">
    <source>
        <dbReference type="ARBA" id="ARBA00022777"/>
    </source>
</evidence>
<dbReference type="Proteomes" id="UP000078148">
    <property type="component" value="Chromosome"/>
</dbReference>
<comment type="catalytic activity">
    <reaction evidence="1">
        <text>6-hydroxymethyl-7,8-dihydropterin + ATP = (7,8-dihydropterin-6-yl)methyl diphosphate + AMP + H(+)</text>
        <dbReference type="Rhea" id="RHEA:11412"/>
        <dbReference type="ChEBI" id="CHEBI:15378"/>
        <dbReference type="ChEBI" id="CHEBI:30616"/>
        <dbReference type="ChEBI" id="CHEBI:44841"/>
        <dbReference type="ChEBI" id="CHEBI:72950"/>
        <dbReference type="ChEBI" id="CHEBI:456215"/>
        <dbReference type="EC" id="2.7.6.3"/>
    </reaction>
</comment>
<dbReference type="NCBIfam" id="TIGR01498">
    <property type="entry name" value="folK"/>
    <property type="match status" value="1"/>
</dbReference>
<dbReference type="RefSeq" id="WP_060531782.1">
    <property type="nucleotide sequence ID" value="NZ_CP013023.1"/>
</dbReference>
<evidence type="ECO:0000256" key="5">
    <source>
        <dbReference type="ARBA" id="ARBA00022741"/>
    </source>
</evidence>
<organism evidence="10 11">
    <name type="scientific">Paenibacillus bovis</name>
    <dbReference type="NCBI Taxonomy" id="1616788"/>
    <lineage>
        <taxon>Bacteria</taxon>
        <taxon>Bacillati</taxon>
        <taxon>Bacillota</taxon>
        <taxon>Bacilli</taxon>
        <taxon>Bacillales</taxon>
        <taxon>Paenibacillaceae</taxon>
        <taxon>Paenibacillus</taxon>
    </lineage>
</organism>
<keyword evidence="11" id="KW-1185">Reference proteome</keyword>
<dbReference type="PANTHER" id="PTHR43071:SF1">
    <property type="entry name" value="2-AMINO-4-HYDROXY-6-HYDROXYMETHYLDIHYDROPTERIDINE PYROPHOSPHOKINASE"/>
    <property type="match status" value="1"/>
</dbReference>
<dbReference type="EMBL" id="CP013023">
    <property type="protein sequence ID" value="ANF95137.1"/>
    <property type="molecule type" value="Genomic_DNA"/>
</dbReference>
<dbReference type="Gene3D" id="3.30.70.560">
    <property type="entry name" value="7,8-Dihydro-6-hydroxymethylpterin-pyrophosphokinase HPPK"/>
    <property type="match status" value="1"/>
</dbReference>
<reference evidence="11" key="1">
    <citation type="submission" date="2015-10" db="EMBL/GenBank/DDBJ databases">
        <title>Genome of Paenibacillus bovis sp. nov.</title>
        <authorList>
            <person name="Wu Z."/>
            <person name="Gao C."/>
            <person name="Liu Z."/>
            <person name="Zheng H."/>
        </authorList>
    </citation>
    <scope>NUCLEOTIDE SEQUENCE [LARGE SCALE GENOMIC DNA]</scope>
    <source>
        <strain evidence="11">BD3526</strain>
    </source>
</reference>
<sequence>MNSSVPSDYSEAYIALGANLGNREQTLVEAIQMLEEYADISVIRCSGFYETAPVGYVDQPSFLNMAVKVYTTQSPHELLSTLLHIENQLGRVRDIRWGPRTVDLDLLWMDDLYLNSETLELPHPRMHERAFVLVPLQEIVTADTPALFSLVENALQQVADQQQDVRYAGACPLSFPSKLK</sequence>
<accession>A0A172ZD01</accession>
<evidence type="ECO:0000259" key="9">
    <source>
        <dbReference type="PROSITE" id="PS00794"/>
    </source>
</evidence>
<dbReference type="UniPathway" id="UPA00077">
    <property type="reaction ID" value="UER00155"/>
</dbReference>
<keyword evidence="5" id="KW-0547">Nucleotide-binding</keyword>
<dbReference type="PROSITE" id="PS00794">
    <property type="entry name" value="HPPK"/>
    <property type="match status" value="1"/>
</dbReference>
<gene>
    <name evidence="10" type="ORF">AR543_03175</name>
</gene>
<evidence type="ECO:0000313" key="11">
    <source>
        <dbReference type="Proteomes" id="UP000078148"/>
    </source>
</evidence>
<name>A0A172ZD01_9BACL</name>
<comment type="pathway">
    <text evidence="2">Cofactor biosynthesis; tetrahydrofolate biosynthesis; 2-amino-4-hydroxy-6-hydroxymethyl-7,8-dihydropteridine diphosphate from 7,8-dihydroneopterin triphosphate: step 4/4.</text>
</comment>
<dbReference type="GO" id="GO:0016301">
    <property type="term" value="F:kinase activity"/>
    <property type="evidence" value="ECO:0007669"/>
    <property type="project" value="UniProtKB-KW"/>
</dbReference>
<dbReference type="GO" id="GO:0003848">
    <property type="term" value="F:2-amino-4-hydroxy-6-hydroxymethyldihydropteridine diphosphokinase activity"/>
    <property type="evidence" value="ECO:0007669"/>
    <property type="project" value="UniProtKB-EC"/>
</dbReference>
<evidence type="ECO:0000256" key="3">
    <source>
        <dbReference type="ARBA" id="ARBA00013253"/>
    </source>
</evidence>
<dbReference type="SUPFAM" id="SSF55083">
    <property type="entry name" value="6-hydroxymethyl-7,8-dihydropterin pyrophosphokinase, HPPK"/>
    <property type="match status" value="1"/>
</dbReference>
<keyword evidence="7" id="KW-0067">ATP-binding</keyword>
<dbReference type="STRING" id="1616788.AR543_03175"/>
<evidence type="ECO:0000256" key="1">
    <source>
        <dbReference type="ARBA" id="ARBA00000198"/>
    </source>
</evidence>
<dbReference type="AlphaFoldDB" id="A0A172ZD01"/>
<evidence type="ECO:0000313" key="10">
    <source>
        <dbReference type="EMBL" id="ANF95137.1"/>
    </source>
</evidence>
<evidence type="ECO:0000256" key="2">
    <source>
        <dbReference type="ARBA" id="ARBA00005051"/>
    </source>
</evidence>
<dbReference type="GO" id="GO:0046654">
    <property type="term" value="P:tetrahydrofolate biosynthetic process"/>
    <property type="evidence" value="ECO:0007669"/>
    <property type="project" value="UniProtKB-UniPathway"/>
</dbReference>
<reference evidence="10 11" key="2">
    <citation type="journal article" date="2016" name="Int. J. Syst. Evol. Microbiol.">
        <title>Paenibacillus bovis sp. nov., isolated from raw yak (Bos grunniens) milk.</title>
        <authorList>
            <person name="Gao C."/>
            <person name="Han J."/>
            <person name="Liu Z."/>
            <person name="Xu X."/>
            <person name="Hang F."/>
            <person name="Wu Z."/>
        </authorList>
    </citation>
    <scope>NUCLEOTIDE SEQUENCE [LARGE SCALE GENOMIC DNA]</scope>
    <source>
        <strain evidence="10 11">BD3526</strain>
    </source>
</reference>
<evidence type="ECO:0000256" key="8">
    <source>
        <dbReference type="ARBA" id="ARBA00022909"/>
    </source>
</evidence>
<keyword evidence="8" id="KW-0289">Folate biosynthesis</keyword>
<dbReference type="CDD" id="cd00483">
    <property type="entry name" value="HPPK"/>
    <property type="match status" value="1"/>
</dbReference>
<dbReference type="PANTHER" id="PTHR43071">
    <property type="entry name" value="2-AMINO-4-HYDROXY-6-HYDROXYMETHYLDIHYDROPTERIDINE PYROPHOSPHOKINASE"/>
    <property type="match status" value="1"/>
</dbReference>
<evidence type="ECO:0000256" key="7">
    <source>
        <dbReference type="ARBA" id="ARBA00022840"/>
    </source>
</evidence>
<proteinExistence type="predicted"/>
<dbReference type="Pfam" id="PF01288">
    <property type="entry name" value="HPPK"/>
    <property type="match status" value="1"/>
</dbReference>
<dbReference type="KEGG" id="pbv:AR543_03175"/>
<evidence type="ECO:0000256" key="4">
    <source>
        <dbReference type="ARBA" id="ARBA00022679"/>
    </source>
</evidence>